<name>A0ACB9QJ03_9MYRT</name>
<gene>
    <name evidence="1" type="ORF">MLD38_022195</name>
</gene>
<organism evidence="1 2">
    <name type="scientific">Melastoma candidum</name>
    <dbReference type="NCBI Taxonomy" id="119954"/>
    <lineage>
        <taxon>Eukaryota</taxon>
        <taxon>Viridiplantae</taxon>
        <taxon>Streptophyta</taxon>
        <taxon>Embryophyta</taxon>
        <taxon>Tracheophyta</taxon>
        <taxon>Spermatophyta</taxon>
        <taxon>Magnoliopsida</taxon>
        <taxon>eudicotyledons</taxon>
        <taxon>Gunneridae</taxon>
        <taxon>Pentapetalae</taxon>
        <taxon>rosids</taxon>
        <taxon>malvids</taxon>
        <taxon>Myrtales</taxon>
        <taxon>Melastomataceae</taxon>
        <taxon>Melastomatoideae</taxon>
        <taxon>Melastomateae</taxon>
        <taxon>Melastoma</taxon>
    </lineage>
</organism>
<protein>
    <submittedName>
        <fullName evidence="1">Uncharacterized protein</fullName>
    </submittedName>
</protein>
<evidence type="ECO:0000313" key="2">
    <source>
        <dbReference type="Proteomes" id="UP001057402"/>
    </source>
</evidence>
<evidence type="ECO:0000313" key="1">
    <source>
        <dbReference type="EMBL" id="KAI4366306.1"/>
    </source>
</evidence>
<proteinExistence type="predicted"/>
<reference evidence="2" key="1">
    <citation type="journal article" date="2023" name="Front. Plant Sci.">
        <title>Chromosomal-level genome assembly of Melastoma candidum provides insights into trichome evolution.</title>
        <authorList>
            <person name="Zhong Y."/>
            <person name="Wu W."/>
            <person name="Sun C."/>
            <person name="Zou P."/>
            <person name="Liu Y."/>
            <person name="Dai S."/>
            <person name="Zhou R."/>
        </authorList>
    </citation>
    <scope>NUCLEOTIDE SEQUENCE [LARGE SCALE GENOMIC DNA]</scope>
</reference>
<dbReference type="EMBL" id="CM042885">
    <property type="protein sequence ID" value="KAI4366306.1"/>
    <property type="molecule type" value="Genomic_DNA"/>
</dbReference>
<comment type="caution">
    <text evidence="1">The sequence shown here is derived from an EMBL/GenBank/DDBJ whole genome shotgun (WGS) entry which is preliminary data.</text>
</comment>
<accession>A0ACB9QJ03</accession>
<dbReference type="Proteomes" id="UP001057402">
    <property type="component" value="Chromosome 6"/>
</dbReference>
<keyword evidence="2" id="KW-1185">Reference proteome</keyword>
<sequence>MGGSPSGNLQVNETVSPLGFATPSCVLHLILDSIRLHSPASSGKGEGREKKIGVRSHIVPEGEERTENSWDSPLREGRLNHSEKKKQDRTGERVQGVGKPRLEGLETALFAEQGKRASVRG</sequence>